<dbReference type="Proteomes" id="UP000006643">
    <property type="component" value="Unassembled WGS sequence"/>
</dbReference>
<dbReference type="VEuPathDB" id="FungiDB:PITG_01130"/>
<dbReference type="AlphaFoldDB" id="D0MSJ3"/>
<name>D0MSJ3_PHYIT</name>
<keyword evidence="2" id="KW-1185">Reference proteome</keyword>
<dbReference type="RefSeq" id="XP_002909648.1">
    <property type="nucleotide sequence ID" value="XM_002909602.1"/>
</dbReference>
<dbReference type="eggNOG" id="ENOG502SQPV">
    <property type="taxonomic scope" value="Eukaryota"/>
</dbReference>
<sequence>MGETCKLQEVQCITAPCNPVPTCVPIENPPPEPVCAKKCPKNERCQINSVDNSLYCLSPCATYHSKSLGSEFESEGRSEPPPEPPSPPEIVAIADLLDEVYAEPKQRRMHYTMKKKRHALIATQGLSQRETATSQKIPRWTLTSWRKSEDDIFAFKGSEKTLSRAPGRREIIPFSAMLVTFMKETRRESLPLTASLMAAKNWKTW</sequence>
<dbReference type="HOGENOM" id="CLU_1339802_0_0_1"/>
<dbReference type="EMBL" id="DS028118">
    <property type="protein sequence ID" value="EEY58462.1"/>
    <property type="molecule type" value="Genomic_DNA"/>
</dbReference>
<gene>
    <name evidence="1" type="ORF">PITG_01130</name>
</gene>
<proteinExistence type="predicted"/>
<dbReference type="GeneID" id="9473526"/>
<organism evidence="1 2">
    <name type="scientific">Phytophthora infestans (strain T30-4)</name>
    <name type="common">Potato late blight agent</name>
    <dbReference type="NCBI Taxonomy" id="403677"/>
    <lineage>
        <taxon>Eukaryota</taxon>
        <taxon>Sar</taxon>
        <taxon>Stramenopiles</taxon>
        <taxon>Oomycota</taxon>
        <taxon>Peronosporomycetes</taxon>
        <taxon>Peronosporales</taxon>
        <taxon>Peronosporaceae</taxon>
        <taxon>Phytophthora</taxon>
    </lineage>
</organism>
<dbReference type="InParanoid" id="D0MSJ3"/>
<accession>D0MSJ3</accession>
<evidence type="ECO:0000313" key="2">
    <source>
        <dbReference type="Proteomes" id="UP000006643"/>
    </source>
</evidence>
<reference evidence="2" key="1">
    <citation type="journal article" date="2009" name="Nature">
        <title>Genome sequence and analysis of the Irish potato famine pathogen Phytophthora infestans.</title>
        <authorList>
            <consortium name="The Broad Institute Genome Sequencing Platform"/>
            <person name="Haas B.J."/>
            <person name="Kamoun S."/>
            <person name="Zody M.C."/>
            <person name="Jiang R.H."/>
            <person name="Handsaker R.E."/>
            <person name="Cano L.M."/>
            <person name="Grabherr M."/>
            <person name="Kodira C.D."/>
            <person name="Raffaele S."/>
            <person name="Torto-Alalibo T."/>
            <person name="Bozkurt T.O."/>
            <person name="Ah-Fong A.M."/>
            <person name="Alvarado L."/>
            <person name="Anderson V.L."/>
            <person name="Armstrong M.R."/>
            <person name="Avrova A."/>
            <person name="Baxter L."/>
            <person name="Beynon J."/>
            <person name="Boevink P.C."/>
            <person name="Bollmann S.R."/>
            <person name="Bos J.I."/>
            <person name="Bulone V."/>
            <person name="Cai G."/>
            <person name="Cakir C."/>
            <person name="Carrington J.C."/>
            <person name="Chawner M."/>
            <person name="Conti L."/>
            <person name="Costanzo S."/>
            <person name="Ewan R."/>
            <person name="Fahlgren N."/>
            <person name="Fischbach M.A."/>
            <person name="Fugelstad J."/>
            <person name="Gilroy E.M."/>
            <person name="Gnerre S."/>
            <person name="Green P.J."/>
            <person name="Grenville-Briggs L.J."/>
            <person name="Griffith J."/>
            <person name="Grunwald N.J."/>
            <person name="Horn K."/>
            <person name="Horner N.R."/>
            <person name="Hu C.H."/>
            <person name="Huitema E."/>
            <person name="Jeong D.H."/>
            <person name="Jones A.M."/>
            <person name="Jones J.D."/>
            <person name="Jones R.W."/>
            <person name="Karlsson E.K."/>
            <person name="Kunjeti S.G."/>
            <person name="Lamour K."/>
            <person name="Liu Z."/>
            <person name="Ma L."/>
            <person name="Maclean D."/>
            <person name="Chibucos M.C."/>
            <person name="McDonald H."/>
            <person name="McWalters J."/>
            <person name="Meijer H.J."/>
            <person name="Morgan W."/>
            <person name="Morris P.F."/>
            <person name="Munro C.A."/>
            <person name="O'Neill K."/>
            <person name="Ospina-Giraldo M."/>
            <person name="Pinzon A."/>
            <person name="Pritchard L."/>
            <person name="Ramsahoye B."/>
            <person name="Ren Q."/>
            <person name="Restrepo S."/>
            <person name="Roy S."/>
            <person name="Sadanandom A."/>
            <person name="Savidor A."/>
            <person name="Schornack S."/>
            <person name="Schwartz D.C."/>
            <person name="Schumann U.D."/>
            <person name="Schwessinger B."/>
            <person name="Seyer L."/>
            <person name="Sharpe T."/>
            <person name="Silvar C."/>
            <person name="Song J."/>
            <person name="Studholme D.J."/>
            <person name="Sykes S."/>
            <person name="Thines M."/>
            <person name="van de Vondervoort P.J."/>
            <person name="Phuntumart V."/>
            <person name="Wawra S."/>
            <person name="Weide R."/>
            <person name="Win J."/>
            <person name="Young C."/>
            <person name="Zhou S."/>
            <person name="Fry W."/>
            <person name="Meyers B.C."/>
            <person name="van West P."/>
            <person name="Ristaino J."/>
            <person name="Govers F."/>
            <person name="Birch P.R."/>
            <person name="Whisson S.C."/>
            <person name="Judelson H.S."/>
            <person name="Nusbaum C."/>
        </authorList>
    </citation>
    <scope>NUCLEOTIDE SEQUENCE [LARGE SCALE GENOMIC DNA]</scope>
    <source>
        <strain evidence="2">T30-4</strain>
    </source>
</reference>
<dbReference type="KEGG" id="pif:PITG_01130"/>
<protein>
    <submittedName>
        <fullName evidence="1">Uncharacterized protein</fullName>
    </submittedName>
</protein>
<evidence type="ECO:0000313" key="1">
    <source>
        <dbReference type="EMBL" id="EEY58462.1"/>
    </source>
</evidence>
<dbReference type="OrthoDB" id="121853at2759"/>